<dbReference type="GO" id="GO:0006508">
    <property type="term" value="P:proteolysis"/>
    <property type="evidence" value="ECO:0007669"/>
    <property type="project" value="InterPro"/>
</dbReference>
<dbReference type="AlphaFoldDB" id="A0A7C2ME39"/>
<sequence>MTLKSLRSMTFNQRSTILPALLLLLFFSSCSGSKRTFRLVEKDLKHNPVFEKGFTGVMIYDPEKKKPLYQFNPHKYFTPASNTKLLTFYTGLKLLGDSVPALEYRLQNDSLIFRGTGDPSLLNPYLPPSGVVGFLENSQAELFYLPPKTEETFFGPGWAWDDYNDYYSVERSAFPVYGNEVSFKANQVEELPEVYPSAFRDSLVPDTLLQEKIQRELSKNRFHYPAELNQPELEQTVPFKTSTRTAVALLSDTIGRNIKILKPNLNIDLDRTLFSIPTDSLYKRMLQKSDNFIAEQILMLASREISDTLEVPLAIKHMKKNYLQDLPDEVKWVDGSGLSRYNLTTPANMVSLLEKIQNEVSYERLFHL</sequence>
<dbReference type="EMBL" id="DSEE01000331">
    <property type="protein sequence ID" value="HER40462.1"/>
    <property type="molecule type" value="Genomic_DNA"/>
</dbReference>
<dbReference type="PRINTS" id="PR00922">
    <property type="entry name" value="DADACBPTASE3"/>
</dbReference>
<keyword evidence="3" id="KW-0121">Carboxypeptidase</keyword>
<dbReference type="GO" id="GO:0004185">
    <property type="term" value="F:serine-type carboxypeptidase activity"/>
    <property type="evidence" value="ECO:0007669"/>
    <property type="project" value="InterPro"/>
</dbReference>
<dbReference type="PANTHER" id="PTHR30023">
    <property type="entry name" value="D-ALANYL-D-ALANINE CARBOXYPEPTIDASE"/>
    <property type="match status" value="1"/>
</dbReference>
<dbReference type="PANTHER" id="PTHR30023:SF0">
    <property type="entry name" value="PENICILLIN-SENSITIVE CARBOXYPEPTIDASE A"/>
    <property type="match status" value="1"/>
</dbReference>
<organism evidence="3">
    <name type="scientific">Salinimicrobium catena</name>
    <dbReference type="NCBI Taxonomy" id="390640"/>
    <lineage>
        <taxon>Bacteria</taxon>
        <taxon>Pseudomonadati</taxon>
        <taxon>Bacteroidota</taxon>
        <taxon>Flavobacteriia</taxon>
        <taxon>Flavobacteriales</taxon>
        <taxon>Flavobacteriaceae</taxon>
        <taxon>Salinimicrobium</taxon>
    </lineage>
</organism>
<dbReference type="Pfam" id="PF02113">
    <property type="entry name" value="Peptidase_S13"/>
    <property type="match status" value="1"/>
</dbReference>
<keyword evidence="3" id="KW-0645">Protease</keyword>
<comment type="similarity">
    <text evidence="1">Belongs to the peptidase S13 family.</text>
</comment>
<proteinExistence type="inferred from homology"/>
<dbReference type="Gene3D" id="3.40.710.10">
    <property type="entry name" value="DD-peptidase/beta-lactamase superfamily"/>
    <property type="match status" value="2"/>
</dbReference>
<evidence type="ECO:0000256" key="2">
    <source>
        <dbReference type="ARBA" id="ARBA00022801"/>
    </source>
</evidence>
<dbReference type="GO" id="GO:0000270">
    <property type="term" value="P:peptidoglycan metabolic process"/>
    <property type="evidence" value="ECO:0007669"/>
    <property type="project" value="TreeGrafter"/>
</dbReference>
<accession>A0A7C2ME39</accession>
<keyword evidence="2" id="KW-0378">Hydrolase</keyword>
<feature type="non-terminal residue" evidence="3">
    <location>
        <position position="368"/>
    </location>
</feature>
<evidence type="ECO:0000313" key="3">
    <source>
        <dbReference type="EMBL" id="HER40462.1"/>
    </source>
</evidence>
<protein>
    <submittedName>
        <fullName evidence="3">D-alanyl-D-alanine carboxypeptidase</fullName>
    </submittedName>
</protein>
<dbReference type="PROSITE" id="PS51257">
    <property type="entry name" value="PROKAR_LIPOPROTEIN"/>
    <property type="match status" value="1"/>
</dbReference>
<evidence type="ECO:0000256" key="1">
    <source>
        <dbReference type="ARBA" id="ARBA00006096"/>
    </source>
</evidence>
<comment type="caution">
    <text evidence="3">The sequence shown here is derived from an EMBL/GenBank/DDBJ whole genome shotgun (WGS) entry which is preliminary data.</text>
</comment>
<dbReference type="Proteomes" id="UP000885753">
    <property type="component" value="Unassembled WGS sequence"/>
</dbReference>
<name>A0A7C2ME39_9FLAO</name>
<dbReference type="InterPro" id="IPR000667">
    <property type="entry name" value="Peptidase_S13"/>
</dbReference>
<dbReference type="SUPFAM" id="SSF56601">
    <property type="entry name" value="beta-lactamase/transpeptidase-like"/>
    <property type="match status" value="1"/>
</dbReference>
<gene>
    <name evidence="3" type="ORF">ENO10_04495</name>
</gene>
<dbReference type="InterPro" id="IPR012338">
    <property type="entry name" value="Beta-lactam/transpept-like"/>
</dbReference>
<reference evidence="3" key="1">
    <citation type="journal article" date="2020" name="mSystems">
        <title>Genome- and Community-Level Interaction Insights into Carbon Utilization and Element Cycling Functions of Hydrothermarchaeota in Hydrothermal Sediment.</title>
        <authorList>
            <person name="Zhou Z."/>
            <person name="Liu Y."/>
            <person name="Xu W."/>
            <person name="Pan J."/>
            <person name="Luo Z.H."/>
            <person name="Li M."/>
        </authorList>
    </citation>
    <scope>NUCLEOTIDE SEQUENCE [LARGE SCALE GENOMIC DNA]</scope>
    <source>
        <strain evidence="3">SpSt-1235</strain>
    </source>
</reference>